<dbReference type="Proteomes" id="UP000485058">
    <property type="component" value="Unassembled WGS sequence"/>
</dbReference>
<feature type="region of interest" description="Disordered" evidence="1">
    <location>
        <begin position="211"/>
        <end position="307"/>
    </location>
</feature>
<evidence type="ECO:0000256" key="1">
    <source>
        <dbReference type="SAM" id="MobiDB-lite"/>
    </source>
</evidence>
<feature type="compositionally biased region" description="Low complexity" evidence="1">
    <location>
        <begin position="54"/>
        <end position="63"/>
    </location>
</feature>
<evidence type="ECO:0000313" key="2">
    <source>
        <dbReference type="EMBL" id="GFH25316.1"/>
    </source>
</evidence>
<sequence>MLSAGDDQGPDLEQMDNCPTAFIPTIQEIEAFKQRMGINSQLPVMGRPASAETGSAAADRGSAASEAAGAEGLAPSLAALIAQLQLLPDLTSVRLEGCAGLPQPGVYQPLLLQAVSSLEAVDDVERPPPHTPVPAAAEAAEARGKGTAGQGGERGPEEAGKLGQADLWVNAGDDQGPDLEQIDNCPTAFIPTIQEIEAFKQRMGINSQLPVMGRPASAKTGSAAADRGSAGPPGAAAGGPRPSSSSGSRPGSALLTRPGSAMSRVGAGNRAGAGGVRDALMHQRPASARMGGGARLMDPEQYSNAVV</sequence>
<keyword evidence="3" id="KW-1185">Reference proteome</keyword>
<feature type="region of interest" description="Disordered" evidence="1">
    <location>
        <begin position="44"/>
        <end position="63"/>
    </location>
</feature>
<protein>
    <submittedName>
        <fullName evidence="2">Uncharacterized protein</fullName>
    </submittedName>
</protein>
<organism evidence="2 3">
    <name type="scientific">Haematococcus lacustris</name>
    <name type="common">Green alga</name>
    <name type="synonym">Haematococcus pluvialis</name>
    <dbReference type="NCBI Taxonomy" id="44745"/>
    <lineage>
        <taxon>Eukaryota</taxon>
        <taxon>Viridiplantae</taxon>
        <taxon>Chlorophyta</taxon>
        <taxon>core chlorophytes</taxon>
        <taxon>Chlorophyceae</taxon>
        <taxon>CS clade</taxon>
        <taxon>Chlamydomonadales</taxon>
        <taxon>Haematococcaceae</taxon>
        <taxon>Haematococcus</taxon>
    </lineage>
</organism>
<evidence type="ECO:0000313" key="3">
    <source>
        <dbReference type="Proteomes" id="UP000485058"/>
    </source>
</evidence>
<feature type="region of interest" description="Disordered" evidence="1">
    <location>
        <begin position="123"/>
        <end position="159"/>
    </location>
</feature>
<feature type="compositionally biased region" description="Low complexity" evidence="1">
    <location>
        <begin position="221"/>
        <end position="253"/>
    </location>
</feature>
<proteinExistence type="predicted"/>
<name>A0A6A0A146_HAELA</name>
<accession>A0A6A0A146</accession>
<reference evidence="2 3" key="1">
    <citation type="submission" date="2020-02" db="EMBL/GenBank/DDBJ databases">
        <title>Draft genome sequence of Haematococcus lacustris strain NIES-144.</title>
        <authorList>
            <person name="Morimoto D."/>
            <person name="Nakagawa S."/>
            <person name="Yoshida T."/>
            <person name="Sawayama S."/>
        </authorList>
    </citation>
    <scope>NUCLEOTIDE SEQUENCE [LARGE SCALE GENOMIC DNA]</scope>
    <source>
        <strain evidence="2 3">NIES-144</strain>
    </source>
</reference>
<dbReference type="EMBL" id="BLLF01002779">
    <property type="protein sequence ID" value="GFH25316.1"/>
    <property type="molecule type" value="Genomic_DNA"/>
</dbReference>
<comment type="caution">
    <text evidence="2">The sequence shown here is derived from an EMBL/GenBank/DDBJ whole genome shotgun (WGS) entry which is preliminary data.</text>
</comment>
<dbReference type="AlphaFoldDB" id="A0A6A0A146"/>
<gene>
    <name evidence="2" type="ORF">HaLaN_23255</name>
</gene>